<evidence type="ECO:0000256" key="4">
    <source>
        <dbReference type="ARBA" id="ARBA00022840"/>
    </source>
</evidence>
<feature type="domain" description="Helicase ATP-binding" evidence="6">
    <location>
        <begin position="32"/>
        <end position="196"/>
    </location>
</feature>
<proteinExistence type="predicted"/>
<dbReference type="InterPro" id="IPR014001">
    <property type="entry name" value="Helicase_ATP-bd"/>
</dbReference>
<dbReference type="Proteomes" id="UP000319557">
    <property type="component" value="Chromosome"/>
</dbReference>
<accession>A0A517LW37</accession>
<dbReference type="Pfam" id="PF00271">
    <property type="entry name" value="Helicase_C"/>
    <property type="match status" value="1"/>
</dbReference>
<evidence type="ECO:0000256" key="3">
    <source>
        <dbReference type="ARBA" id="ARBA00022806"/>
    </source>
</evidence>
<evidence type="ECO:0000313" key="8">
    <source>
        <dbReference type="EMBL" id="QDS86830.1"/>
    </source>
</evidence>
<evidence type="ECO:0000259" key="7">
    <source>
        <dbReference type="PROSITE" id="PS51194"/>
    </source>
</evidence>
<keyword evidence="9" id="KW-1185">Reference proteome</keyword>
<keyword evidence="1" id="KW-0547">Nucleotide-binding</keyword>
<organism evidence="8 9">
    <name type="scientific">Rosistilla ulvae</name>
    <dbReference type="NCBI Taxonomy" id="1930277"/>
    <lineage>
        <taxon>Bacteria</taxon>
        <taxon>Pseudomonadati</taxon>
        <taxon>Planctomycetota</taxon>
        <taxon>Planctomycetia</taxon>
        <taxon>Pirellulales</taxon>
        <taxon>Pirellulaceae</taxon>
        <taxon>Rosistilla</taxon>
    </lineage>
</organism>
<dbReference type="EMBL" id="CP036261">
    <property type="protein sequence ID" value="QDS86830.1"/>
    <property type="molecule type" value="Genomic_DNA"/>
</dbReference>
<dbReference type="SMART" id="SM00490">
    <property type="entry name" value="HELICc"/>
    <property type="match status" value="1"/>
</dbReference>
<evidence type="ECO:0000256" key="2">
    <source>
        <dbReference type="ARBA" id="ARBA00022801"/>
    </source>
</evidence>
<dbReference type="SUPFAM" id="SSF52540">
    <property type="entry name" value="P-loop containing nucleoside triphosphate hydrolases"/>
    <property type="match status" value="1"/>
</dbReference>
<dbReference type="AlphaFoldDB" id="A0A517LW37"/>
<dbReference type="InterPro" id="IPR050699">
    <property type="entry name" value="RNA-DNA_Helicase"/>
</dbReference>
<dbReference type="GO" id="GO:0005524">
    <property type="term" value="F:ATP binding"/>
    <property type="evidence" value="ECO:0007669"/>
    <property type="project" value="UniProtKB-KW"/>
</dbReference>
<dbReference type="PANTHER" id="PTHR12131:SF1">
    <property type="entry name" value="ATP-DEPENDENT RNA HELICASE SUPV3L1, MITOCHONDRIAL-RELATED"/>
    <property type="match status" value="1"/>
</dbReference>
<reference evidence="8 9" key="1">
    <citation type="submission" date="2019-02" db="EMBL/GenBank/DDBJ databases">
        <title>Deep-cultivation of Planctomycetes and their phenomic and genomic characterization uncovers novel biology.</title>
        <authorList>
            <person name="Wiegand S."/>
            <person name="Jogler M."/>
            <person name="Boedeker C."/>
            <person name="Pinto D."/>
            <person name="Vollmers J."/>
            <person name="Rivas-Marin E."/>
            <person name="Kohn T."/>
            <person name="Peeters S.H."/>
            <person name="Heuer A."/>
            <person name="Rast P."/>
            <person name="Oberbeckmann S."/>
            <person name="Bunk B."/>
            <person name="Jeske O."/>
            <person name="Meyerdierks A."/>
            <person name="Storesund J.E."/>
            <person name="Kallscheuer N."/>
            <person name="Luecker S."/>
            <person name="Lage O.M."/>
            <person name="Pohl T."/>
            <person name="Merkel B.J."/>
            <person name="Hornburger P."/>
            <person name="Mueller R.-W."/>
            <person name="Bruemmer F."/>
            <person name="Labrenz M."/>
            <person name="Spormann A.M."/>
            <person name="Op den Camp H."/>
            <person name="Overmann J."/>
            <person name="Amann R."/>
            <person name="Jetten M.S.M."/>
            <person name="Mascher T."/>
            <person name="Medema M.H."/>
            <person name="Devos D.P."/>
            <person name="Kaster A.-K."/>
            <person name="Ovreas L."/>
            <person name="Rohde M."/>
            <person name="Galperin M.Y."/>
            <person name="Jogler C."/>
        </authorList>
    </citation>
    <scope>NUCLEOTIDE SEQUENCE [LARGE SCALE GENOMIC DNA]</scope>
    <source>
        <strain evidence="8 9">EC9</strain>
    </source>
</reference>
<keyword evidence="2" id="KW-0378">Hydrolase</keyword>
<dbReference type="PROSITE" id="PS51192">
    <property type="entry name" value="HELICASE_ATP_BIND_1"/>
    <property type="match status" value="1"/>
</dbReference>
<keyword evidence="4" id="KW-0067">ATP-binding</keyword>
<feature type="region of interest" description="Disordered" evidence="5">
    <location>
        <begin position="509"/>
        <end position="536"/>
    </location>
</feature>
<dbReference type="RefSeq" id="WP_145342796.1">
    <property type="nucleotide sequence ID" value="NZ_CP036261.1"/>
</dbReference>
<dbReference type="OrthoDB" id="9807155at2"/>
<dbReference type="SMART" id="SM00487">
    <property type="entry name" value="DEXDc"/>
    <property type="match status" value="1"/>
</dbReference>
<feature type="domain" description="Helicase C-terminal" evidence="7">
    <location>
        <begin position="224"/>
        <end position="414"/>
    </location>
</feature>
<evidence type="ECO:0000256" key="5">
    <source>
        <dbReference type="SAM" id="MobiDB-lite"/>
    </source>
</evidence>
<dbReference type="GO" id="GO:0003676">
    <property type="term" value="F:nucleic acid binding"/>
    <property type="evidence" value="ECO:0007669"/>
    <property type="project" value="InterPro"/>
</dbReference>
<feature type="region of interest" description="Disordered" evidence="5">
    <location>
        <begin position="546"/>
        <end position="565"/>
    </location>
</feature>
<dbReference type="CDD" id="cd17921">
    <property type="entry name" value="DEXHc_Ski2"/>
    <property type="match status" value="1"/>
</dbReference>
<evidence type="ECO:0000259" key="6">
    <source>
        <dbReference type="PROSITE" id="PS51192"/>
    </source>
</evidence>
<sequence length="824" mass="92543">MQESPIDRDQLAVEYLELLPYEPYPVQEEALLAWFSEPQGVLVAAPTGTGKTLIAEAAVYEALKTGKQMYYTTPLIALTDQKLVELQETVVRWGYPAESVGLVTGNRRVNPDAPILVVVAEILLNRLLNREAFDFADVTSVVMDEFHSFNDSQRGIVWELTLGMLPEHVRTLLLSATVGNSVEFVSWLYRSHNRRLRLVQGTERKIPLQYWWVDDQLIGEFAEKITEGSPEVRRTPALIFCFNRDHCWLTAEQLKGKGLVDAAQKTELANILNAEDLSEGAGPKMKQILMRGVGIHHAGILPRYRRLVESLFQKKLLSVCVCTETLSAGINLPARSVVLPSLLKGPKGKKKVVEPSSAHQIFGRAGRPQFDTEGHVFALAHEDDVKILRWKEKYDQIPEDTKDPGLMKAKKQLKKKMPKRRQDEAYWNLTQFEQLQNAAPAKLASRGQMPWRLMAYLLGHSSDIQPLRDFVGRRLMNDKELKNAQTQLNRMLVVLWSAKYIELDPKPAYASADASPKKQASDKQSGEKPEAPKPQGLFGEILQQMESEPKPEPDAKPATTDDDAPDEAAIARGYDYENYKPLTATPTPTLELLVRLRSIHPLYGVYMADHMLKADTNEKLLALESVLDIPGNVARSVRVPGKDELPPGPLATEVLDPRLLKLGLATAEELGVGGDDEEEDAGPRGRKYYDEPPVRVLTLGDKLYRMFHSDVPGVHDVRVNPVWIAGEVLEYGDFNKYILAKKLQKQEGILFRHLLRLIMLIDEMAEIPPLGSTPETWEDILDDIADRLTEICRRVDPESTDEAIENATAGDDLLPPVVRRKEKG</sequence>
<dbReference type="InterPro" id="IPR027417">
    <property type="entry name" value="P-loop_NTPase"/>
</dbReference>
<dbReference type="KEGG" id="ruv:EC9_10050"/>
<gene>
    <name evidence="8" type="ORF">EC9_10050</name>
</gene>
<dbReference type="Gene3D" id="3.40.50.300">
    <property type="entry name" value="P-loop containing nucleotide triphosphate hydrolases"/>
    <property type="match status" value="2"/>
</dbReference>
<name>A0A517LW37_9BACT</name>
<evidence type="ECO:0000313" key="9">
    <source>
        <dbReference type="Proteomes" id="UP000319557"/>
    </source>
</evidence>
<dbReference type="InterPro" id="IPR011545">
    <property type="entry name" value="DEAD/DEAH_box_helicase_dom"/>
</dbReference>
<feature type="compositionally biased region" description="Basic and acidic residues" evidence="5">
    <location>
        <begin position="515"/>
        <end position="531"/>
    </location>
</feature>
<dbReference type="PANTHER" id="PTHR12131">
    <property type="entry name" value="ATP-DEPENDENT RNA AND DNA HELICASE"/>
    <property type="match status" value="1"/>
</dbReference>
<dbReference type="GO" id="GO:0016787">
    <property type="term" value="F:hydrolase activity"/>
    <property type="evidence" value="ECO:0007669"/>
    <property type="project" value="UniProtKB-KW"/>
</dbReference>
<dbReference type="PROSITE" id="PS51194">
    <property type="entry name" value="HELICASE_CTER"/>
    <property type="match status" value="1"/>
</dbReference>
<keyword evidence="3 8" id="KW-0347">Helicase</keyword>
<evidence type="ECO:0000256" key="1">
    <source>
        <dbReference type="ARBA" id="ARBA00022741"/>
    </source>
</evidence>
<dbReference type="InterPro" id="IPR001650">
    <property type="entry name" value="Helicase_C-like"/>
</dbReference>
<dbReference type="GO" id="GO:0004386">
    <property type="term" value="F:helicase activity"/>
    <property type="evidence" value="ECO:0007669"/>
    <property type="project" value="UniProtKB-KW"/>
</dbReference>
<dbReference type="Pfam" id="PF00270">
    <property type="entry name" value="DEAD"/>
    <property type="match status" value="1"/>
</dbReference>
<protein>
    <submittedName>
        <fullName evidence="8">Ski2-like helicase</fullName>
    </submittedName>
</protein>